<comment type="function">
    <text evidence="4">Component of the eukaryotic translation initiation factor 3 (eIF-3) complex, which is involved in protein synthesis of a specialized repertoire of mRNAs and, together with other initiation factors, stimulates binding of mRNA and methionyl-tRNAi to the 40S ribosome. The eIF-3 complex specifically targets and initiates translation of a subset of mRNAs involved in cell proliferation.</text>
</comment>
<dbReference type="AlphaFoldDB" id="A0A1R1PS01"/>
<accession>A0A1R1PS01</accession>
<dbReference type="PROSITE" id="PS50249">
    <property type="entry name" value="MPN"/>
    <property type="match status" value="1"/>
</dbReference>
<organism evidence="6 7">
    <name type="scientific">Zancudomyces culisetae</name>
    <name type="common">Gut fungus</name>
    <name type="synonym">Smittium culisetae</name>
    <dbReference type="NCBI Taxonomy" id="1213189"/>
    <lineage>
        <taxon>Eukaryota</taxon>
        <taxon>Fungi</taxon>
        <taxon>Fungi incertae sedis</taxon>
        <taxon>Zoopagomycota</taxon>
        <taxon>Kickxellomycotina</taxon>
        <taxon>Harpellomycetes</taxon>
        <taxon>Harpellales</taxon>
        <taxon>Legeriomycetaceae</taxon>
        <taxon>Zancudomyces</taxon>
    </lineage>
</organism>
<dbReference type="GO" id="GO:0016282">
    <property type="term" value="C:eukaryotic 43S preinitiation complex"/>
    <property type="evidence" value="ECO:0007669"/>
    <property type="project" value="UniProtKB-UniRule"/>
</dbReference>
<keyword evidence="7" id="KW-1185">Reference proteome</keyword>
<dbReference type="PANTHER" id="PTHR10540:SF6">
    <property type="entry name" value="EUKARYOTIC TRANSLATION INITIATION FACTOR 3 SUBUNIT F"/>
    <property type="match status" value="1"/>
</dbReference>
<protein>
    <recommendedName>
        <fullName evidence="4">Eukaryotic translation initiation factor 3 subunit F</fullName>
        <shortName evidence="4">eIF3f</shortName>
    </recommendedName>
</protein>
<dbReference type="InterPro" id="IPR037518">
    <property type="entry name" value="MPN"/>
</dbReference>
<evidence type="ECO:0000256" key="4">
    <source>
        <dbReference type="HAMAP-Rule" id="MF_03005"/>
    </source>
</evidence>
<sequence>MALNLNLPKFSVSTVNSVKKNKEVERAHQVYLNPSVPFSVIDHYLRRNDKQDRVIGTLLGTRSEEGKVVEIKSCFPVPHFETDSHVEVDMEYHRIFYNTLKKVNPNEEIVGWYATGSKIGKHAPLIQEFYALEALPHDSVHMIMDTGLEGESLNIQMFSGIYFGAVGQPDGVFFSPLKYEFSYPKAERKVLELVAMSKGDVSTSPKDESGFPNGNGSVVPLITDMEQLEQAIQDLLEMVRRVNGYVKRVIDGTSTPDIVVGKYLMEMLSCVPRIDPENFEALFQGHLQNLLMVVYLSNLVRAQVNISNRLLWVV</sequence>
<dbReference type="InterPro" id="IPR024969">
    <property type="entry name" value="EIF3F/CSN6-like_C"/>
</dbReference>
<dbReference type="Pfam" id="PF01398">
    <property type="entry name" value="JAB"/>
    <property type="match status" value="1"/>
</dbReference>
<evidence type="ECO:0000259" key="5">
    <source>
        <dbReference type="PROSITE" id="PS50249"/>
    </source>
</evidence>
<dbReference type="HAMAP" id="MF_03005">
    <property type="entry name" value="eIF3f"/>
    <property type="match status" value="1"/>
</dbReference>
<keyword evidence="2 4" id="KW-0396">Initiation factor</keyword>
<dbReference type="PANTHER" id="PTHR10540">
    <property type="entry name" value="EUKARYOTIC TRANSLATION INITIATION FACTOR 3 SUBUNIT F-RELATED"/>
    <property type="match status" value="1"/>
</dbReference>
<dbReference type="SMART" id="SM00232">
    <property type="entry name" value="JAB_MPN"/>
    <property type="match status" value="1"/>
</dbReference>
<dbReference type="GO" id="GO:0071541">
    <property type="term" value="C:eukaryotic translation initiation factor 3 complex, eIF3m"/>
    <property type="evidence" value="ECO:0007669"/>
    <property type="project" value="TreeGrafter"/>
</dbReference>
<feature type="domain" description="MPN" evidence="5">
    <location>
        <begin position="30"/>
        <end position="164"/>
    </location>
</feature>
<dbReference type="Pfam" id="PF13012">
    <property type="entry name" value="MitMem_reg"/>
    <property type="match status" value="1"/>
</dbReference>
<evidence type="ECO:0000313" key="6">
    <source>
        <dbReference type="EMBL" id="OMH83709.1"/>
    </source>
</evidence>
<dbReference type="GO" id="GO:0033290">
    <property type="term" value="C:eukaryotic 48S preinitiation complex"/>
    <property type="evidence" value="ECO:0007669"/>
    <property type="project" value="UniProtKB-UniRule"/>
</dbReference>
<dbReference type="InterPro" id="IPR027531">
    <property type="entry name" value="eIF3f"/>
</dbReference>
<dbReference type="GO" id="GO:0001732">
    <property type="term" value="P:formation of cytoplasmic translation initiation complex"/>
    <property type="evidence" value="ECO:0007669"/>
    <property type="project" value="UniProtKB-UniRule"/>
</dbReference>
<dbReference type="GO" id="GO:0031369">
    <property type="term" value="F:translation initiation factor binding"/>
    <property type="evidence" value="ECO:0007669"/>
    <property type="project" value="InterPro"/>
</dbReference>
<comment type="similarity">
    <text evidence="4">Belongs to the eIF-3 subunit F family.</text>
</comment>
<comment type="subunit">
    <text evidence="4">Component of the eukaryotic translation initiation factor 3 (eIF-3) complex.</text>
</comment>
<dbReference type="CDD" id="cd08064">
    <property type="entry name" value="MPN_eIF3f"/>
    <property type="match status" value="1"/>
</dbReference>
<dbReference type="OrthoDB" id="25498at2759"/>
<evidence type="ECO:0000256" key="3">
    <source>
        <dbReference type="ARBA" id="ARBA00022917"/>
    </source>
</evidence>
<reference evidence="7" key="1">
    <citation type="submission" date="2017-01" db="EMBL/GenBank/DDBJ databases">
        <authorList>
            <person name="Wang Y."/>
            <person name="White M."/>
            <person name="Kvist S."/>
            <person name="Moncalvo J.-M."/>
        </authorList>
    </citation>
    <scope>NUCLEOTIDE SEQUENCE [LARGE SCALE GENOMIC DNA]</scope>
    <source>
        <strain evidence="7">COL-18-3</strain>
    </source>
</reference>
<dbReference type="Proteomes" id="UP000188320">
    <property type="component" value="Unassembled WGS sequence"/>
</dbReference>
<dbReference type="GO" id="GO:0008237">
    <property type="term" value="F:metallopeptidase activity"/>
    <property type="evidence" value="ECO:0007669"/>
    <property type="project" value="InterPro"/>
</dbReference>
<evidence type="ECO:0000256" key="2">
    <source>
        <dbReference type="ARBA" id="ARBA00022540"/>
    </source>
</evidence>
<dbReference type="Gene3D" id="3.40.140.10">
    <property type="entry name" value="Cytidine Deaminase, domain 2"/>
    <property type="match status" value="1"/>
</dbReference>
<keyword evidence="1 4" id="KW-0963">Cytoplasm</keyword>
<comment type="subcellular location">
    <subcellularLocation>
        <location evidence="4">Cytoplasm</location>
    </subcellularLocation>
</comment>
<evidence type="ECO:0000256" key="1">
    <source>
        <dbReference type="ARBA" id="ARBA00022490"/>
    </source>
</evidence>
<evidence type="ECO:0000313" key="7">
    <source>
        <dbReference type="Proteomes" id="UP000188320"/>
    </source>
</evidence>
<dbReference type="InterPro" id="IPR000555">
    <property type="entry name" value="JAMM/MPN+_dom"/>
</dbReference>
<gene>
    <name evidence="6" type="ORF">AX774_g2785</name>
</gene>
<dbReference type="EMBL" id="LSSK01000327">
    <property type="protein sequence ID" value="OMH83709.1"/>
    <property type="molecule type" value="Genomic_DNA"/>
</dbReference>
<name>A0A1R1PS01_ZANCU</name>
<proteinExistence type="inferred from homology"/>
<dbReference type="GO" id="GO:0003743">
    <property type="term" value="F:translation initiation factor activity"/>
    <property type="evidence" value="ECO:0007669"/>
    <property type="project" value="UniProtKB-UniRule"/>
</dbReference>
<comment type="caution">
    <text evidence="6">The sequence shown here is derived from an EMBL/GenBank/DDBJ whole genome shotgun (WGS) entry which is preliminary data.</text>
</comment>
<keyword evidence="3 4" id="KW-0648">Protein biosynthesis</keyword>